<dbReference type="KEGG" id="ptw:TUM18999_36230"/>
<evidence type="ECO:0000256" key="1">
    <source>
        <dbReference type="SAM" id="SignalP"/>
    </source>
</evidence>
<name>A0A6J4E6I9_9PSED</name>
<sequence length="115" mass="12656">MKPASLALLLATLLLAANAGAADYRLDDLYGPWCLKGLAPTQDGEREPDNSTYDFTREGTLDYSMGGFTQSGAYRVEGDTISTEGMGHYSIVSIGEREMVLRYMGYFFFQRGACE</sequence>
<keyword evidence="1" id="KW-0732">Signal</keyword>
<feature type="chain" id="PRO_5026833872" description="Lipocalin-like domain-containing protein" evidence="1">
    <location>
        <begin position="22"/>
        <end position="115"/>
    </location>
</feature>
<accession>A0A6J4E6I9</accession>
<keyword evidence="5" id="KW-1185">Reference proteome</keyword>
<dbReference type="EMBL" id="BQKM01000013">
    <property type="protein sequence ID" value="GJN54738.1"/>
    <property type="molecule type" value="Genomic_DNA"/>
</dbReference>
<dbReference type="EMBL" id="AP023189">
    <property type="protein sequence ID" value="BCG25432.1"/>
    <property type="molecule type" value="Genomic_DNA"/>
</dbReference>
<gene>
    <name evidence="2" type="ORF">TUM18999_36230</name>
    <name evidence="3" type="ORF">TUM20286_44900</name>
</gene>
<evidence type="ECO:0008006" key="6">
    <source>
        <dbReference type="Google" id="ProtNLM"/>
    </source>
</evidence>
<dbReference type="Proteomes" id="UP001054892">
    <property type="component" value="Unassembled WGS sequence"/>
</dbReference>
<organism evidence="2 4">
    <name type="scientific">Pseudomonas tohonis</name>
    <dbReference type="NCBI Taxonomy" id="2725477"/>
    <lineage>
        <taxon>Bacteria</taxon>
        <taxon>Pseudomonadati</taxon>
        <taxon>Pseudomonadota</taxon>
        <taxon>Gammaproteobacteria</taxon>
        <taxon>Pseudomonadales</taxon>
        <taxon>Pseudomonadaceae</taxon>
        <taxon>Pseudomonas</taxon>
    </lineage>
</organism>
<proteinExistence type="predicted"/>
<evidence type="ECO:0000313" key="2">
    <source>
        <dbReference type="EMBL" id="BCG25432.1"/>
    </source>
</evidence>
<dbReference type="Proteomes" id="UP000509383">
    <property type="component" value="Chromosome"/>
</dbReference>
<feature type="signal peptide" evidence="1">
    <location>
        <begin position="1"/>
        <end position="21"/>
    </location>
</feature>
<evidence type="ECO:0000313" key="3">
    <source>
        <dbReference type="EMBL" id="GJN54738.1"/>
    </source>
</evidence>
<dbReference type="AlphaFoldDB" id="A0A6J4E6I9"/>
<dbReference type="RefSeq" id="WP_173177435.1">
    <property type="nucleotide sequence ID" value="NZ_AP023189.1"/>
</dbReference>
<reference evidence="2 4" key="1">
    <citation type="submission" date="2020-05" db="EMBL/GenBank/DDBJ databases">
        <title>Characterization of novel class B3 metallo-beta-lactamase from novel Pseudomonas species.</title>
        <authorList>
            <person name="Yamada K."/>
            <person name="Aoki K."/>
            <person name="Ishii Y."/>
        </authorList>
    </citation>
    <scope>NUCLEOTIDE SEQUENCE [LARGE SCALE GENOMIC DNA]</scope>
    <source>
        <strain evidence="2 4">TUM18999</strain>
        <strain evidence="3 5">TUM20286</strain>
    </source>
</reference>
<evidence type="ECO:0000313" key="4">
    <source>
        <dbReference type="Proteomes" id="UP000509383"/>
    </source>
</evidence>
<evidence type="ECO:0000313" key="5">
    <source>
        <dbReference type="Proteomes" id="UP001054892"/>
    </source>
</evidence>
<protein>
    <recommendedName>
        <fullName evidence="6">Lipocalin-like domain-containing protein</fullName>
    </recommendedName>
</protein>